<dbReference type="InterPro" id="IPR004472">
    <property type="entry name" value="DTB_synth_BioD"/>
</dbReference>
<dbReference type="Pfam" id="PF13500">
    <property type="entry name" value="AAA_26"/>
    <property type="match status" value="1"/>
</dbReference>
<dbReference type="PANTHER" id="PTHR43210:SF2">
    <property type="entry name" value="ATP-DEPENDENT DETHIOBIOTIN SYNTHETASE BIOD 2"/>
    <property type="match status" value="1"/>
</dbReference>
<dbReference type="UniPathway" id="UPA00078">
    <property type="reaction ID" value="UER00161"/>
</dbReference>
<dbReference type="PIRSF" id="PIRSF006755">
    <property type="entry name" value="DTB_synth"/>
    <property type="match status" value="1"/>
</dbReference>
<dbReference type="GO" id="GO:0000287">
    <property type="term" value="F:magnesium ion binding"/>
    <property type="evidence" value="ECO:0007669"/>
    <property type="project" value="UniProtKB-UniRule"/>
</dbReference>
<dbReference type="GO" id="GO:0005829">
    <property type="term" value="C:cytosol"/>
    <property type="evidence" value="ECO:0007669"/>
    <property type="project" value="TreeGrafter"/>
</dbReference>
<comment type="subunit">
    <text evidence="9">Homodimer.</text>
</comment>
<comment type="subcellular location">
    <subcellularLocation>
        <location evidence="9">Cytoplasm</location>
    </subcellularLocation>
</comment>
<keyword evidence="7 9" id="KW-0460">Magnesium</keyword>
<name>A0A1T0CQX9_9GAMM</name>
<comment type="function">
    <text evidence="9">Catalyzes a mechanistically unusual reaction, the ATP-dependent insertion of CO2 between the N7 and N8 nitrogen atoms of 7,8-diaminopelargonic acid (DAPA, also called 7,8-diammoniononanoate) to form a ureido ring.</text>
</comment>
<reference evidence="10 11" key="1">
    <citation type="submission" date="2017-02" db="EMBL/GenBank/DDBJ databases">
        <title>Draft genome sequence of Moraxella porci CCUG 54912T type strain.</title>
        <authorList>
            <person name="Salva-Serra F."/>
            <person name="Engstrom-Jakobsson H."/>
            <person name="Thorell K."/>
            <person name="Jaen-Luchoro D."/>
            <person name="Gonzales-Siles L."/>
            <person name="Karlsson R."/>
            <person name="Yazdan S."/>
            <person name="Boulund F."/>
            <person name="Johnning A."/>
            <person name="Engstrand L."/>
            <person name="Kristiansson E."/>
            <person name="Moore E."/>
        </authorList>
    </citation>
    <scope>NUCLEOTIDE SEQUENCE [LARGE SCALE GENOMIC DNA]</scope>
    <source>
        <strain evidence="10 11">CCUG 54912</strain>
    </source>
</reference>
<dbReference type="EMBL" id="MUYV01000007">
    <property type="protein sequence ID" value="OOS24750.1"/>
    <property type="molecule type" value="Genomic_DNA"/>
</dbReference>
<evidence type="ECO:0000256" key="2">
    <source>
        <dbReference type="ARBA" id="ARBA00022598"/>
    </source>
</evidence>
<evidence type="ECO:0000313" key="11">
    <source>
        <dbReference type="Proteomes" id="UP000190683"/>
    </source>
</evidence>
<sequence>MQGIYFITGIDTDIGKTIATGIIARRLMDDGVKVITQKLVQTGNCDISDDIIMHRQLMGVPMLPEDLPDADGVRLTMPVLLSYPASPHLASRLDDRPIDLGYITACTDELAHRYSVVLVEGAGGVMVPLIDQDGQDVLMIDHIAQHDYPVIVVTSGRLGSINHTLITLEIIKNKGISVHAVAYNLADDSQDETIANDTKRYLQAYLAKHHPQARWWEIPVVTG</sequence>
<dbReference type="SUPFAM" id="SSF52540">
    <property type="entry name" value="P-loop containing nucleoside triphosphate hydrolases"/>
    <property type="match status" value="1"/>
</dbReference>
<dbReference type="AlphaFoldDB" id="A0A1T0CQX9"/>
<keyword evidence="1 9" id="KW-0963">Cytoplasm</keyword>
<evidence type="ECO:0000256" key="1">
    <source>
        <dbReference type="ARBA" id="ARBA00022490"/>
    </source>
</evidence>
<dbReference type="RefSeq" id="WP_078317914.1">
    <property type="nucleotide sequence ID" value="NZ_MUYV01000007.1"/>
</dbReference>
<evidence type="ECO:0000256" key="5">
    <source>
        <dbReference type="ARBA" id="ARBA00022756"/>
    </source>
</evidence>
<feature type="binding site" evidence="9">
    <location>
        <position position="42"/>
    </location>
    <ligand>
        <name>substrate</name>
    </ligand>
</feature>
<comment type="caution">
    <text evidence="10">The sequence shown here is derived from an EMBL/GenBank/DDBJ whole genome shotgun (WGS) entry which is preliminary data.</text>
</comment>
<dbReference type="CDD" id="cd03109">
    <property type="entry name" value="DTBS"/>
    <property type="match status" value="1"/>
</dbReference>
<evidence type="ECO:0000256" key="7">
    <source>
        <dbReference type="ARBA" id="ARBA00022842"/>
    </source>
</evidence>
<comment type="pathway">
    <text evidence="9">Cofactor biosynthesis; biotin biosynthesis; biotin from 7,8-diaminononanoate: step 1/2.</text>
</comment>
<feature type="binding site" evidence="9">
    <location>
        <position position="50"/>
    </location>
    <ligand>
        <name>Mg(2+)</name>
        <dbReference type="ChEBI" id="CHEBI:18420"/>
    </ligand>
</feature>
<evidence type="ECO:0000256" key="3">
    <source>
        <dbReference type="ARBA" id="ARBA00022723"/>
    </source>
</evidence>
<evidence type="ECO:0000256" key="8">
    <source>
        <dbReference type="ARBA" id="ARBA00047386"/>
    </source>
</evidence>
<keyword evidence="2 9" id="KW-0436">Ligase</keyword>
<feature type="binding site" evidence="9">
    <location>
        <position position="120"/>
    </location>
    <ligand>
        <name>Mg(2+)</name>
        <dbReference type="ChEBI" id="CHEBI:18420"/>
    </ligand>
</feature>
<feature type="binding site" evidence="9">
    <location>
        <position position="50"/>
    </location>
    <ligand>
        <name>ATP</name>
        <dbReference type="ChEBI" id="CHEBI:30616"/>
    </ligand>
</feature>
<dbReference type="Proteomes" id="UP000190683">
    <property type="component" value="Unassembled WGS sequence"/>
</dbReference>
<organism evidence="10 11">
    <name type="scientific">Moraxella porci DSM 25326</name>
    <dbReference type="NCBI Taxonomy" id="573983"/>
    <lineage>
        <taxon>Bacteria</taxon>
        <taxon>Pseudomonadati</taxon>
        <taxon>Pseudomonadota</taxon>
        <taxon>Gammaproteobacteria</taxon>
        <taxon>Moraxellales</taxon>
        <taxon>Moraxellaceae</taxon>
        <taxon>Moraxella</taxon>
    </lineage>
</organism>
<comment type="similarity">
    <text evidence="9">Belongs to the dethiobiotin synthetase family.</text>
</comment>
<proteinExistence type="inferred from homology"/>
<comment type="catalytic activity">
    <reaction evidence="8">
        <text>(7R,8S)-8-amino-7-(carboxyamino)nonanoate + ATP = (4R,5S)-dethiobiotin + ADP + phosphate + H(+)</text>
        <dbReference type="Rhea" id="RHEA:63684"/>
        <dbReference type="ChEBI" id="CHEBI:15378"/>
        <dbReference type="ChEBI" id="CHEBI:30616"/>
        <dbReference type="ChEBI" id="CHEBI:43474"/>
        <dbReference type="ChEBI" id="CHEBI:149470"/>
        <dbReference type="ChEBI" id="CHEBI:149473"/>
        <dbReference type="ChEBI" id="CHEBI:456216"/>
    </reaction>
</comment>
<dbReference type="InterPro" id="IPR027417">
    <property type="entry name" value="P-loop_NTPase"/>
</dbReference>
<evidence type="ECO:0000313" key="10">
    <source>
        <dbReference type="EMBL" id="OOS24750.1"/>
    </source>
</evidence>
<keyword evidence="5 9" id="KW-0093">Biotin biosynthesis</keyword>
<evidence type="ECO:0000256" key="9">
    <source>
        <dbReference type="HAMAP-Rule" id="MF_00336"/>
    </source>
</evidence>
<keyword evidence="11" id="KW-1185">Reference proteome</keyword>
<evidence type="ECO:0000256" key="6">
    <source>
        <dbReference type="ARBA" id="ARBA00022840"/>
    </source>
</evidence>
<dbReference type="GO" id="GO:0004141">
    <property type="term" value="F:dethiobiotin synthase activity"/>
    <property type="evidence" value="ECO:0007669"/>
    <property type="project" value="UniProtKB-UniRule"/>
</dbReference>
<feature type="active site" evidence="9">
    <location>
        <position position="38"/>
    </location>
</feature>
<dbReference type="HAMAP" id="MF_00336">
    <property type="entry name" value="BioD"/>
    <property type="match status" value="1"/>
</dbReference>
<gene>
    <name evidence="9" type="primary">bioD</name>
    <name evidence="10" type="ORF">B0681_06340</name>
</gene>
<comment type="catalytic activity">
    <reaction evidence="9">
        <text>(7R,8S)-7,8-diammoniononanoate + CO2 + ATP = (4R,5S)-dethiobiotin + ADP + phosphate + 3 H(+)</text>
        <dbReference type="Rhea" id="RHEA:15805"/>
        <dbReference type="ChEBI" id="CHEBI:15378"/>
        <dbReference type="ChEBI" id="CHEBI:16526"/>
        <dbReference type="ChEBI" id="CHEBI:30616"/>
        <dbReference type="ChEBI" id="CHEBI:43474"/>
        <dbReference type="ChEBI" id="CHEBI:149469"/>
        <dbReference type="ChEBI" id="CHEBI:149473"/>
        <dbReference type="ChEBI" id="CHEBI:456216"/>
        <dbReference type="EC" id="6.3.3.3"/>
    </reaction>
</comment>
<dbReference type="EC" id="6.3.3.3" evidence="9"/>
<dbReference type="Gene3D" id="3.40.50.300">
    <property type="entry name" value="P-loop containing nucleotide triphosphate hydrolases"/>
    <property type="match status" value="1"/>
</dbReference>
<keyword evidence="4 9" id="KW-0547">Nucleotide-binding</keyword>
<dbReference type="STRING" id="573983.B0681_06340"/>
<feature type="binding site" evidence="9">
    <location>
        <begin position="13"/>
        <end position="18"/>
    </location>
    <ligand>
        <name>ATP</name>
        <dbReference type="ChEBI" id="CHEBI:30616"/>
    </ligand>
</feature>
<keyword evidence="6 9" id="KW-0067">ATP-binding</keyword>
<keyword evidence="3 9" id="KW-0479">Metal-binding</keyword>
<comment type="caution">
    <text evidence="9">Lacks conserved residue(s) required for the propagation of feature annotation.</text>
</comment>
<feature type="binding site" evidence="9">
    <location>
        <begin position="120"/>
        <end position="123"/>
    </location>
    <ligand>
        <name>ATP</name>
        <dbReference type="ChEBI" id="CHEBI:30616"/>
    </ligand>
</feature>
<dbReference type="PANTHER" id="PTHR43210">
    <property type="entry name" value="DETHIOBIOTIN SYNTHETASE"/>
    <property type="match status" value="1"/>
</dbReference>
<evidence type="ECO:0000256" key="4">
    <source>
        <dbReference type="ARBA" id="ARBA00022741"/>
    </source>
</evidence>
<accession>A0A1T0CQX9</accession>
<dbReference type="GO" id="GO:0005524">
    <property type="term" value="F:ATP binding"/>
    <property type="evidence" value="ECO:0007669"/>
    <property type="project" value="UniProtKB-UniRule"/>
</dbReference>
<protein>
    <recommendedName>
        <fullName evidence="9">ATP-dependent dethiobiotin synthetase BioD</fullName>
        <ecNumber evidence="9">6.3.3.3</ecNumber>
    </recommendedName>
    <alternativeName>
        <fullName evidence="9">DTB synthetase</fullName>
        <shortName evidence="9">DTBS</shortName>
    </alternativeName>
    <alternativeName>
        <fullName evidence="9">Dethiobiotin synthase</fullName>
    </alternativeName>
</protein>
<comment type="cofactor">
    <cofactor evidence="9">
        <name>Mg(2+)</name>
        <dbReference type="ChEBI" id="CHEBI:18420"/>
    </cofactor>
</comment>
<dbReference type="NCBIfam" id="TIGR00347">
    <property type="entry name" value="bioD"/>
    <property type="match status" value="1"/>
</dbReference>
<feature type="binding site" evidence="9">
    <location>
        <position position="17"/>
    </location>
    <ligand>
        <name>Mg(2+)</name>
        <dbReference type="ChEBI" id="CHEBI:18420"/>
    </ligand>
</feature>
<dbReference type="GO" id="GO:0009102">
    <property type="term" value="P:biotin biosynthetic process"/>
    <property type="evidence" value="ECO:0007669"/>
    <property type="project" value="UniProtKB-UniRule"/>
</dbReference>